<sequence length="193" mass="22054">FLIIEDTRRSTPSKPIYCTSSKLVLIALQRLSILTNQSKWHTVSNLELSLSQYEDDPWVLTKKLTDSDVSIKAQLYLPKQLMEQFIVPEMGNDLVQKLAAGVDVKVRDVDRIDHSYTVNLKLRKDQQYHFGKGWHLLKNTKGLIKGDFIGLYWDKLAGEFKFKHLKTQSPQMPSSSSSSGKGETSTQEKQILK</sequence>
<reference evidence="8" key="1">
    <citation type="journal article" date="2014" name="Nat. Commun.">
        <title>The emerging biofuel crop Camelina sativa retains a highly undifferentiated hexaploid genome structure.</title>
        <authorList>
            <person name="Kagale S."/>
            <person name="Koh C."/>
            <person name="Nixon J."/>
            <person name="Bollina V."/>
            <person name="Clarke W.E."/>
            <person name="Tuteja R."/>
            <person name="Spillane C."/>
            <person name="Robinson S.J."/>
            <person name="Links M.G."/>
            <person name="Clarke C."/>
            <person name="Higgins E.E."/>
            <person name="Huebert T."/>
            <person name="Sharpe A.G."/>
            <person name="Parkin I.A."/>
        </authorList>
    </citation>
    <scope>NUCLEOTIDE SEQUENCE [LARGE SCALE GENOMIC DNA]</scope>
    <source>
        <strain evidence="8">cv. DH55</strain>
    </source>
</reference>
<dbReference type="Pfam" id="PF02362">
    <property type="entry name" value="B3"/>
    <property type="match status" value="1"/>
</dbReference>
<dbReference type="CDD" id="cd10017">
    <property type="entry name" value="B3_DNA"/>
    <property type="match status" value="1"/>
</dbReference>
<name>A0ABM0VXN9_CAMSA</name>
<feature type="non-terminal residue" evidence="9">
    <location>
        <position position="1"/>
    </location>
</feature>
<protein>
    <submittedName>
        <fullName evidence="9">B3 domain-containing protein At1g10455-like</fullName>
    </submittedName>
</protein>
<dbReference type="InterPro" id="IPR015300">
    <property type="entry name" value="DNA-bd_pseudobarrel_sf"/>
</dbReference>
<reference evidence="9" key="2">
    <citation type="submission" date="2025-08" db="UniProtKB">
        <authorList>
            <consortium name="RefSeq"/>
        </authorList>
    </citation>
    <scope>IDENTIFICATION</scope>
    <source>
        <tissue evidence="9">Leaf</tissue>
    </source>
</reference>
<evidence type="ECO:0000256" key="4">
    <source>
        <dbReference type="ARBA" id="ARBA00023163"/>
    </source>
</evidence>
<evidence type="ECO:0000256" key="1">
    <source>
        <dbReference type="ARBA" id="ARBA00004123"/>
    </source>
</evidence>
<keyword evidence="5" id="KW-0539">Nucleus</keyword>
<dbReference type="InterPro" id="IPR051442">
    <property type="entry name" value="B3_domain"/>
</dbReference>
<accession>A0ABM0VXN9</accession>
<dbReference type="SMART" id="SM01019">
    <property type="entry name" value="B3"/>
    <property type="match status" value="1"/>
</dbReference>
<dbReference type="PANTHER" id="PTHR34269:SF17">
    <property type="entry name" value="B3 DOMAIN PROTEIN"/>
    <property type="match status" value="1"/>
</dbReference>
<keyword evidence="3" id="KW-0238">DNA-binding</keyword>
<feature type="region of interest" description="Disordered" evidence="6">
    <location>
        <begin position="167"/>
        <end position="193"/>
    </location>
</feature>
<proteinExistence type="predicted"/>
<keyword evidence="4" id="KW-0804">Transcription</keyword>
<evidence type="ECO:0000256" key="6">
    <source>
        <dbReference type="SAM" id="MobiDB-lite"/>
    </source>
</evidence>
<dbReference type="RefSeq" id="XP_010462624.2">
    <property type="nucleotide sequence ID" value="XM_010464322.2"/>
</dbReference>
<dbReference type="InterPro" id="IPR003340">
    <property type="entry name" value="B3_DNA-bd"/>
</dbReference>
<evidence type="ECO:0000259" key="7">
    <source>
        <dbReference type="SMART" id="SM01019"/>
    </source>
</evidence>
<dbReference type="Proteomes" id="UP000694864">
    <property type="component" value="Chromosome 14"/>
</dbReference>
<evidence type="ECO:0000313" key="9">
    <source>
        <dbReference type="RefSeq" id="XP_010462624.2"/>
    </source>
</evidence>
<dbReference type="GeneID" id="104743214"/>
<dbReference type="PANTHER" id="PTHR34269">
    <property type="entry name" value="TRANSCRIPTION FACTOR B3-DOMAIN FAMILY-RELATED"/>
    <property type="match status" value="1"/>
</dbReference>
<feature type="domain" description="TF-B3" evidence="7">
    <location>
        <begin position="60"/>
        <end position="168"/>
    </location>
</feature>
<evidence type="ECO:0000256" key="5">
    <source>
        <dbReference type="ARBA" id="ARBA00023242"/>
    </source>
</evidence>
<evidence type="ECO:0000256" key="2">
    <source>
        <dbReference type="ARBA" id="ARBA00023015"/>
    </source>
</evidence>
<comment type="subcellular location">
    <subcellularLocation>
        <location evidence="1">Nucleus</location>
    </subcellularLocation>
</comment>
<evidence type="ECO:0000313" key="8">
    <source>
        <dbReference type="Proteomes" id="UP000694864"/>
    </source>
</evidence>
<gene>
    <name evidence="9" type="primary">LOC104743214</name>
</gene>
<keyword evidence="2" id="KW-0805">Transcription regulation</keyword>
<organism evidence="8 9">
    <name type="scientific">Camelina sativa</name>
    <name type="common">False flax</name>
    <name type="synonym">Myagrum sativum</name>
    <dbReference type="NCBI Taxonomy" id="90675"/>
    <lineage>
        <taxon>Eukaryota</taxon>
        <taxon>Viridiplantae</taxon>
        <taxon>Streptophyta</taxon>
        <taxon>Embryophyta</taxon>
        <taxon>Tracheophyta</taxon>
        <taxon>Spermatophyta</taxon>
        <taxon>Magnoliopsida</taxon>
        <taxon>eudicotyledons</taxon>
        <taxon>Gunneridae</taxon>
        <taxon>Pentapetalae</taxon>
        <taxon>rosids</taxon>
        <taxon>malvids</taxon>
        <taxon>Brassicales</taxon>
        <taxon>Brassicaceae</taxon>
        <taxon>Camelineae</taxon>
        <taxon>Camelina</taxon>
    </lineage>
</organism>
<dbReference type="SUPFAM" id="SSF101936">
    <property type="entry name" value="DNA-binding pseudobarrel domain"/>
    <property type="match status" value="1"/>
</dbReference>
<evidence type="ECO:0000256" key="3">
    <source>
        <dbReference type="ARBA" id="ARBA00023125"/>
    </source>
</evidence>
<dbReference type="Gene3D" id="2.40.330.10">
    <property type="entry name" value="DNA-binding pseudobarrel domain"/>
    <property type="match status" value="1"/>
</dbReference>
<keyword evidence="8" id="KW-1185">Reference proteome</keyword>